<evidence type="ECO:0000256" key="1">
    <source>
        <dbReference type="ARBA" id="ARBA00005781"/>
    </source>
</evidence>
<evidence type="ECO:0000256" key="2">
    <source>
        <dbReference type="ARBA" id="ARBA00022980"/>
    </source>
</evidence>
<dbReference type="SUPFAM" id="SSF50104">
    <property type="entry name" value="Translation proteins SH3-like domain"/>
    <property type="match status" value="1"/>
</dbReference>
<name>A0A6A7BCE0_9PLEO</name>
<dbReference type="InterPro" id="IPR038657">
    <property type="entry name" value="Ribosomal_bL19_sf"/>
</dbReference>
<gene>
    <name evidence="5" type="ORF">T440DRAFT_488618</name>
</gene>
<evidence type="ECO:0000256" key="3">
    <source>
        <dbReference type="ARBA" id="ARBA00023274"/>
    </source>
</evidence>
<dbReference type="GO" id="GO:0006412">
    <property type="term" value="P:translation"/>
    <property type="evidence" value="ECO:0007669"/>
    <property type="project" value="InterPro"/>
</dbReference>
<feature type="compositionally biased region" description="Basic residues" evidence="4">
    <location>
        <begin position="284"/>
        <end position="293"/>
    </location>
</feature>
<dbReference type="InterPro" id="IPR001857">
    <property type="entry name" value="Ribosomal_bL19"/>
</dbReference>
<sequence length="293" mass="32331">MSSAIPCTRATVQRVALRTRQCKRYASTEAVAVDTAPTMSLVPPPSATRTAKETKNLVDQMTKSLYPEAYSKVQIPRAFRPPVKYSKGYKKINEKWETTLKQAGVKPNQSRQFGIPIFQSPTLNIKKTCPNPIAAVTASQTSVLDPTGARTRLFAKDNPECARVGDILLVRQRTGDPFAGVCINIRRRGVDTAILLRGQLTRVGVEMWYKVYSPMVEGIEVVQRAARKARRARLTYMRTVKHDRGSVENVVRVYLRQKAALGTSEGQKGKKGDAAKAAMLGGGKKGKGRGKKR</sequence>
<organism evidence="5 6">
    <name type="scientific">Plenodomus tracheiphilus IPT5</name>
    <dbReference type="NCBI Taxonomy" id="1408161"/>
    <lineage>
        <taxon>Eukaryota</taxon>
        <taxon>Fungi</taxon>
        <taxon>Dikarya</taxon>
        <taxon>Ascomycota</taxon>
        <taxon>Pezizomycotina</taxon>
        <taxon>Dothideomycetes</taxon>
        <taxon>Pleosporomycetidae</taxon>
        <taxon>Pleosporales</taxon>
        <taxon>Pleosporineae</taxon>
        <taxon>Leptosphaeriaceae</taxon>
        <taxon>Plenodomus</taxon>
    </lineage>
</organism>
<dbReference type="EMBL" id="MU006300">
    <property type="protein sequence ID" value="KAF2852019.1"/>
    <property type="molecule type" value="Genomic_DNA"/>
</dbReference>
<dbReference type="PANTHER" id="PTHR15680">
    <property type="entry name" value="RIBOSOMAL PROTEIN L19"/>
    <property type="match status" value="1"/>
</dbReference>
<keyword evidence="2" id="KW-0689">Ribosomal protein</keyword>
<proteinExistence type="inferred from homology"/>
<dbReference type="Pfam" id="PF01245">
    <property type="entry name" value="Ribosomal_L19"/>
    <property type="match status" value="1"/>
</dbReference>
<keyword evidence="3" id="KW-0687">Ribonucleoprotein</keyword>
<dbReference type="PANTHER" id="PTHR15680:SF9">
    <property type="entry name" value="LARGE RIBOSOMAL SUBUNIT PROTEIN BL19M"/>
    <property type="match status" value="1"/>
</dbReference>
<evidence type="ECO:0008006" key="7">
    <source>
        <dbReference type="Google" id="ProtNLM"/>
    </source>
</evidence>
<comment type="similarity">
    <text evidence="1">Belongs to the bacterial ribosomal protein bL19 family.</text>
</comment>
<dbReference type="OrthoDB" id="432645at2759"/>
<dbReference type="InterPro" id="IPR008991">
    <property type="entry name" value="Translation_prot_SH3-like_sf"/>
</dbReference>
<keyword evidence="6" id="KW-1185">Reference proteome</keyword>
<dbReference type="FunFam" id="2.30.30.790:FF:000007">
    <property type="entry name" value="Mitochondrial ribosomal protein, putative"/>
    <property type="match status" value="1"/>
</dbReference>
<reference evidence="5" key="1">
    <citation type="submission" date="2020-01" db="EMBL/GenBank/DDBJ databases">
        <authorList>
            <consortium name="DOE Joint Genome Institute"/>
            <person name="Haridas S."/>
            <person name="Albert R."/>
            <person name="Binder M."/>
            <person name="Bloem J."/>
            <person name="Labutti K."/>
            <person name="Salamov A."/>
            <person name="Andreopoulos B."/>
            <person name="Baker S.E."/>
            <person name="Barry K."/>
            <person name="Bills G."/>
            <person name="Bluhm B.H."/>
            <person name="Cannon C."/>
            <person name="Castanera R."/>
            <person name="Culley D.E."/>
            <person name="Daum C."/>
            <person name="Ezra D."/>
            <person name="Gonzalez J.B."/>
            <person name="Henrissat B."/>
            <person name="Kuo A."/>
            <person name="Liang C."/>
            <person name="Lipzen A."/>
            <person name="Lutzoni F."/>
            <person name="Magnuson J."/>
            <person name="Mondo S."/>
            <person name="Nolan M."/>
            <person name="Ohm R."/>
            <person name="Pangilinan J."/>
            <person name="Park H.-J."/>
            <person name="Ramirez L."/>
            <person name="Alfaro M."/>
            <person name="Sun H."/>
            <person name="Tritt A."/>
            <person name="Yoshinaga Y."/>
            <person name="Zwiers L.-H."/>
            <person name="Turgeon B.G."/>
            <person name="Goodwin S.B."/>
            <person name="Spatafora J.W."/>
            <person name="Crous P.W."/>
            <person name="Grigoriev I.V."/>
        </authorList>
    </citation>
    <scope>NUCLEOTIDE SEQUENCE</scope>
    <source>
        <strain evidence="5">IPT5</strain>
    </source>
</reference>
<evidence type="ECO:0000313" key="5">
    <source>
        <dbReference type="EMBL" id="KAF2852019.1"/>
    </source>
</evidence>
<dbReference type="GO" id="GO:0003735">
    <property type="term" value="F:structural constituent of ribosome"/>
    <property type="evidence" value="ECO:0007669"/>
    <property type="project" value="InterPro"/>
</dbReference>
<dbReference type="AlphaFoldDB" id="A0A6A7BCE0"/>
<accession>A0A6A7BCE0</accession>
<feature type="region of interest" description="Disordered" evidence="4">
    <location>
        <begin position="263"/>
        <end position="293"/>
    </location>
</feature>
<protein>
    <recommendedName>
        <fullName evidence="7">Mitochondrial ribosomal protein-like protein</fullName>
    </recommendedName>
</protein>
<evidence type="ECO:0000256" key="4">
    <source>
        <dbReference type="SAM" id="MobiDB-lite"/>
    </source>
</evidence>
<evidence type="ECO:0000313" key="6">
    <source>
        <dbReference type="Proteomes" id="UP000799423"/>
    </source>
</evidence>
<dbReference type="GO" id="GO:0005762">
    <property type="term" value="C:mitochondrial large ribosomal subunit"/>
    <property type="evidence" value="ECO:0007669"/>
    <property type="project" value="TreeGrafter"/>
</dbReference>
<dbReference type="Proteomes" id="UP000799423">
    <property type="component" value="Unassembled WGS sequence"/>
</dbReference>
<dbReference type="Gene3D" id="2.30.30.790">
    <property type="match status" value="1"/>
</dbReference>